<dbReference type="AlphaFoldDB" id="A0A1Y2K2W3"/>
<evidence type="ECO:0000256" key="1">
    <source>
        <dbReference type="SAM" id="SignalP"/>
    </source>
</evidence>
<dbReference type="Proteomes" id="UP000194003">
    <property type="component" value="Unassembled WGS sequence"/>
</dbReference>
<accession>A0A1Y2K2W3</accession>
<sequence>MIMKSRFYVVSRAAALALLSGCAGMTQGPDAARLQSLPVVAYGQTPQTEEYVTHFAKGSDAPMAFTVQGTLLQQPQTLTGVAKMGRDLWVYRQWMSYDRQRWIKGGEGIAIKVDVQLPQWGETRPSRVVMTLDARNPQ</sequence>
<keyword evidence="1" id="KW-0732">Signal</keyword>
<proteinExistence type="predicted"/>
<evidence type="ECO:0000313" key="2">
    <source>
        <dbReference type="EMBL" id="OSM02378.1"/>
    </source>
</evidence>
<name>A0A1Y2K2W3_9PROT</name>
<gene>
    <name evidence="2" type="ORF">MAIT1_02514</name>
</gene>
<dbReference type="STRING" id="1434232.MAIT1_02514"/>
<dbReference type="EMBL" id="LVJN01000020">
    <property type="protein sequence ID" value="OSM02378.1"/>
    <property type="molecule type" value="Genomic_DNA"/>
</dbReference>
<keyword evidence="3" id="KW-1185">Reference proteome</keyword>
<feature type="signal peptide" evidence="1">
    <location>
        <begin position="1"/>
        <end position="25"/>
    </location>
</feature>
<feature type="chain" id="PRO_5012869922" description="Lipoprotein" evidence="1">
    <location>
        <begin position="26"/>
        <end position="138"/>
    </location>
</feature>
<protein>
    <recommendedName>
        <fullName evidence="4">Lipoprotein</fullName>
    </recommendedName>
</protein>
<comment type="caution">
    <text evidence="2">The sequence shown here is derived from an EMBL/GenBank/DDBJ whole genome shotgun (WGS) entry which is preliminary data.</text>
</comment>
<evidence type="ECO:0008006" key="4">
    <source>
        <dbReference type="Google" id="ProtNLM"/>
    </source>
</evidence>
<reference evidence="2 3" key="1">
    <citation type="journal article" date="2016" name="BMC Genomics">
        <title>Combined genomic and structural analyses of a cultured magnetotactic bacterium reveals its niche adaptation to a dynamic environment.</title>
        <authorList>
            <person name="Araujo A.C."/>
            <person name="Morillo V."/>
            <person name="Cypriano J."/>
            <person name="Teixeira L.C."/>
            <person name="Leao P."/>
            <person name="Lyra S."/>
            <person name="Almeida L.G."/>
            <person name="Bazylinski D.A."/>
            <person name="Vasconcellos A.T."/>
            <person name="Abreu F."/>
            <person name="Lins U."/>
        </authorList>
    </citation>
    <scope>NUCLEOTIDE SEQUENCE [LARGE SCALE GENOMIC DNA]</scope>
    <source>
        <strain evidence="2 3">IT-1</strain>
    </source>
</reference>
<evidence type="ECO:0000313" key="3">
    <source>
        <dbReference type="Proteomes" id="UP000194003"/>
    </source>
</evidence>
<organism evidence="2 3">
    <name type="scientific">Magnetofaba australis IT-1</name>
    <dbReference type="NCBI Taxonomy" id="1434232"/>
    <lineage>
        <taxon>Bacteria</taxon>
        <taxon>Pseudomonadati</taxon>
        <taxon>Pseudomonadota</taxon>
        <taxon>Magnetococcia</taxon>
        <taxon>Magnetococcales</taxon>
        <taxon>Magnetococcaceae</taxon>
        <taxon>Magnetofaba</taxon>
    </lineage>
</organism>